<name>A0AAD4FCH9_9PLEO</name>
<protein>
    <submittedName>
        <fullName evidence="1">Uncharacterized protein</fullName>
    </submittedName>
</protein>
<accession>A0AAD4FCH9</accession>
<dbReference type="EMBL" id="JAANER010000009">
    <property type="protein sequence ID" value="KAG9186288.1"/>
    <property type="molecule type" value="Genomic_DNA"/>
</dbReference>
<comment type="caution">
    <text evidence="1">The sequence shown here is derived from an EMBL/GenBank/DDBJ whole genome shotgun (WGS) entry which is preliminary data.</text>
</comment>
<sequence>MRRLASGKLLVQSGLEGFHPASFQLHTNVSSQPLQAQLTGFTAHLVPRSHLRITAF</sequence>
<gene>
    <name evidence="1" type="ORF">G6011_02844</name>
</gene>
<proteinExistence type="predicted"/>
<keyword evidence="2" id="KW-1185">Reference proteome</keyword>
<dbReference type="AlphaFoldDB" id="A0AAD4FCH9"/>
<evidence type="ECO:0000313" key="2">
    <source>
        <dbReference type="Proteomes" id="UP001199106"/>
    </source>
</evidence>
<organism evidence="1 2">
    <name type="scientific">Alternaria panax</name>
    <dbReference type="NCBI Taxonomy" id="48097"/>
    <lineage>
        <taxon>Eukaryota</taxon>
        <taxon>Fungi</taxon>
        <taxon>Dikarya</taxon>
        <taxon>Ascomycota</taxon>
        <taxon>Pezizomycotina</taxon>
        <taxon>Dothideomycetes</taxon>
        <taxon>Pleosporomycetidae</taxon>
        <taxon>Pleosporales</taxon>
        <taxon>Pleosporineae</taxon>
        <taxon>Pleosporaceae</taxon>
        <taxon>Alternaria</taxon>
        <taxon>Alternaria sect. Panax</taxon>
    </lineage>
</organism>
<reference evidence="1" key="1">
    <citation type="submission" date="2021-07" db="EMBL/GenBank/DDBJ databases">
        <title>Genome Resource of American Ginseng Black Spot Pathogen Alternaria panax.</title>
        <authorList>
            <person name="Qiu C."/>
            <person name="Wang W."/>
            <person name="Liu Z."/>
        </authorList>
    </citation>
    <scope>NUCLEOTIDE SEQUENCE</scope>
    <source>
        <strain evidence="1">BNCC115425</strain>
    </source>
</reference>
<evidence type="ECO:0000313" key="1">
    <source>
        <dbReference type="EMBL" id="KAG9186288.1"/>
    </source>
</evidence>
<dbReference type="Proteomes" id="UP001199106">
    <property type="component" value="Unassembled WGS sequence"/>
</dbReference>